<dbReference type="EMBL" id="JAANOU010000001">
    <property type="protein sequence ID" value="NIH78483.1"/>
    <property type="molecule type" value="Genomic_DNA"/>
</dbReference>
<evidence type="ECO:0000313" key="3">
    <source>
        <dbReference type="EMBL" id="NIH78483.1"/>
    </source>
</evidence>
<evidence type="ECO:0000313" key="4">
    <source>
        <dbReference type="Proteomes" id="UP000754495"/>
    </source>
</evidence>
<dbReference type="Pfam" id="PF12172">
    <property type="entry name" value="zf-ChsH2"/>
    <property type="match status" value="1"/>
</dbReference>
<sequence length="138" mass="14349">MTDNDDILDPTTAAFWTAAADGKLVVQRCAACGHSQLYPRPFCLACDSTDLTWAETPGLGTVYSCVTVHLPVRADLPPPYSVGLVELDEGPRLLAAVPDDAAIGDRVAARWQPGDGGARPVLSFAPAGSLADAAEVVS</sequence>
<evidence type="ECO:0000259" key="2">
    <source>
        <dbReference type="Pfam" id="PF12172"/>
    </source>
</evidence>
<dbReference type="InterPro" id="IPR052513">
    <property type="entry name" value="Thioester_dehydratase-like"/>
</dbReference>
<organism evidence="3 4">
    <name type="scientific">Amycolatopsis viridis</name>
    <dbReference type="NCBI Taxonomy" id="185678"/>
    <lineage>
        <taxon>Bacteria</taxon>
        <taxon>Bacillati</taxon>
        <taxon>Actinomycetota</taxon>
        <taxon>Actinomycetes</taxon>
        <taxon>Pseudonocardiales</taxon>
        <taxon>Pseudonocardiaceae</taxon>
        <taxon>Amycolatopsis</taxon>
    </lineage>
</organism>
<feature type="domain" description="ChsH2 rubredoxin-like zinc ribbon" evidence="2">
    <location>
        <begin position="16"/>
        <end position="51"/>
    </location>
</feature>
<dbReference type="InterPro" id="IPR012340">
    <property type="entry name" value="NA-bd_OB-fold"/>
</dbReference>
<comment type="caution">
    <text evidence="3">The sequence shown here is derived from an EMBL/GenBank/DDBJ whole genome shotgun (WGS) entry which is preliminary data.</text>
</comment>
<dbReference type="Proteomes" id="UP000754495">
    <property type="component" value="Unassembled WGS sequence"/>
</dbReference>
<feature type="domain" description="ChsH2 C-terminal OB-fold" evidence="1">
    <location>
        <begin position="53"/>
        <end position="112"/>
    </location>
</feature>
<evidence type="ECO:0000259" key="1">
    <source>
        <dbReference type="Pfam" id="PF01796"/>
    </source>
</evidence>
<gene>
    <name evidence="3" type="ORF">FHX46_001013</name>
</gene>
<dbReference type="PANTHER" id="PTHR34075:SF5">
    <property type="entry name" value="BLR3430 PROTEIN"/>
    <property type="match status" value="1"/>
</dbReference>
<dbReference type="Pfam" id="PF01796">
    <property type="entry name" value="OB_ChsH2_C"/>
    <property type="match status" value="1"/>
</dbReference>
<dbReference type="RefSeq" id="WP_167111098.1">
    <property type="nucleotide sequence ID" value="NZ_JAANOU010000001.1"/>
</dbReference>
<dbReference type="InterPro" id="IPR002878">
    <property type="entry name" value="ChsH2_C"/>
</dbReference>
<dbReference type="PANTHER" id="PTHR34075">
    <property type="entry name" value="BLR3430 PROTEIN"/>
    <property type="match status" value="1"/>
</dbReference>
<proteinExistence type="predicted"/>
<keyword evidence="4" id="KW-1185">Reference proteome</keyword>
<accession>A0ABX0SND6</accession>
<dbReference type="InterPro" id="IPR022002">
    <property type="entry name" value="ChsH2_Znr"/>
</dbReference>
<name>A0ABX0SND6_9PSEU</name>
<dbReference type="Gene3D" id="6.10.30.10">
    <property type="match status" value="1"/>
</dbReference>
<protein>
    <submittedName>
        <fullName evidence="3">Uncharacterized protein</fullName>
    </submittedName>
</protein>
<dbReference type="SUPFAM" id="SSF50249">
    <property type="entry name" value="Nucleic acid-binding proteins"/>
    <property type="match status" value="1"/>
</dbReference>
<reference evidence="3 4" key="1">
    <citation type="submission" date="2020-03" db="EMBL/GenBank/DDBJ databases">
        <title>Sequencing the genomes of 1000 actinobacteria strains.</title>
        <authorList>
            <person name="Klenk H.-P."/>
        </authorList>
    </citation>
    <scope>NUCLEOTIDE SEQUENCE [LARGE SCALE GENOMIC DNA]</scope>
    <source>
        <strain evidence="3 4">DSM 45668</strain>
    </source>
</reference>